<dbReference type="STRING" id="121845.A0A1S3DAA5"/>
<comment type="catalytic activity">
    <reaction evidence="4">
        <text>glutathione = L-cysteinylglycine + 5-oxo-L-proline</text>
        <dbReference type="Rhea" id="RHEA:47724"/>
        <dbReference type="ChEBI" id="CHEBI:57925"/>
        <dbReference type="ChEBI" id="CHEBI:58402"/>
        <dbReference type="ChEBI" id="CHEBI:61694"/>
        <dbReference type="EC" id="4.3.2.7"/>
    </reaction>
</comment>
<organism evidence="5 6">
    <name type="scientific">Diaphorina citri</name>
    <name type="common">Asian citrus psyllid</name>
    <dbReference type="NCBI Taxonomy" id="121845"/>
    <lineage>
        <taxon>Eukaryota</taxon>
        <taxon>Metazoa</taxon>
        <taxon>Ecdysozoa</taxon>
        <taxon>Arthropoda</taxon>
        <taxon>Hexapoda</taxon>
        <taxon>Insecta</taxon>
        <taxon>Pterygota</taxon>
        <taxon>Neoptera</taxon>
        <taxon>Paraneoptera</taxon>
        <taxon>Hemiptera</taxon>
        <taxon>Sternorrhyncha</taxon>
        <taxon>Psylloidea</taxon>
        <taxon>Psyllidae</taxon>
        <taxon>Diaphorininae</taxon>
        <taxon>Diaphorina</taxon>
    </lineage>
</organism>
<dbReference type="PANTHER" id="PTHR12192">
    <property type="entry name" value="CATION TRANSPORT PROTEIN CHAC-RELATED"/>
    <property type="match status" value="1"/>
</dbReference>
<name>A0A1S3DAA5_DIACI</name>
<gene>
    <name evidence="6" type="primary">LOC103514608</name>
</gene>
<dbReference type="Proteomes" id="UP000079169">
    <property type="component" value="Unplaced"/>
</dbReference>
<protein>
    <recommendedName>
        <fullName evidence="2">glutathione-specific gamma-glutamylcyclotransferase</fullName>
        <ecNumber evidence="2">4.3.2.7</ecNumber>
    </recommendedName>
</protein>
<dbReference type="PANTHER" id="PTHR12192:SF26">
    <property type="entry name" value="GLUTATHIONE-SPECIFIC GAMMA-GLUTAMYLCYCLOTRANSFERASE 1"/>
    <property type="match status" value="1"/>
</dbReference>
<dbReference type="RefSeq" id="XP_008477754.1">
    <property type="nucleotide sequence ID" value="XM_008479532.3"/>
</dbReference>
<dbReference type="CDD" id="cd06661">
    <property type="entry name" value="GGCT_like"/>
    <property type="match status" value="1"/>
</dbReference>
<dbReference type="Gene3D" id="3.10.490.10">
    <property type="entry name" value="Gamma-glutamyl cyclotransferase-like"/>
    <property type="match status" value="1"/>
</dbReference>
<proteinExistence type="inferred from homology"/>
<keyword evidence="5" id="KW-1185">Reference proteome</keyword>
<dbReference type="InterPro" id="IPR013024">
    <property type="entry name" value="GGCT-like"/>
</dbReference>
<dbReference type="EC" id="4.3.2.7" evidence="2"/>
<dbReference type="GO" id="GO:0061928">
    <property type="term" value="F:glutathione specific gamma-glutamylcyclotransferase activity"/>
    <property type="evidence" value="ECO:0007669"/>
    <property type="project" value="UniProtKB-EC"/>
</dbReference>
<dbReference type="InterPro" id="IPR006840">
    <property type="entry name" value="ChaC"/>
</dbReference>
<dbReference type="Pfam" id="PF04752">
    <property type="entry name" value="ChaC"/>
    <property type="match status" value="1"/>
</dbReference>
<reference evidence="6" key="1">
    <citation type="submission" date="2025-08" db="UniProtKB">
        <authorList>
            <consortium name="RefSeq"/>
        </authorList>
    </citation>
    <scope>IDENTIFICATION</scope>
</reference>
<keyword evidence="3" id="KW-0456">Lyase</keyword>
<dbReference type="AlphaFoldDB" id="A0A1S3DAA5"/>
<evidence type="ECO:0000256" key="3">
    <source>
        <dbReference type="ARBA" id="ARBA00023239"/>
    </source>
</evidence>
<dbReference type="GO" id="GO:0006751">
    <property type="term" value="P:glutathione catabolic process"/>
    <property type="evidence" value="ECO:0007669"/>
    <property type="project" value="InterPro"/>
</dbReference>
<sequence length="261" mass="29473">MEHPDSNPEDLNSSIWVFGYGSLCWHPGFDYDKSTTGYVKGYTRKFWQGNDQHRGTRDNPGRVATLVQEPESIVWGRAFLVSGKSAVPYLHTREGTLGGYKTSFEQFYPKDHSDQSSSSEDGLSETSQPIRTMMFIACPTNSMWLGEAPLHEIANQIVSCKGPSGHNAEYVLRLAIFMRENIPDAHVHDPELFTLEIMIRSRLKEKKIPLHVIMGEEAPSDSTSNASSSYQDDLDVRPVSRRSFDFTARLPNKNLRCVNIN</sequence>
<dbReference type="SUPFAM" id="SSF110857">
    <property type="entry name" value="Gamma-glutamyl cyclotransferase-like"/>
    <property type="match status" value="1"/>
</dbReference>
<dbReference type="KEGG" id="dci:103514608"/>
<dbReference type="PaxDb" id="121845-A0A1S3DAA5"/>
<dbReference type="OMA" id="EVPAHFK"/>
<evidence type="ECO:0000313" key="5">
    <source>
        <dbReference type="Proteomes" id="UP000079169"/>
    </source>
</evidence>
<accession>A0A1S3DAA5</accession>
<evidence type="ECO:0000256" key="2">
    <source>
        <dbReference type="ARBA" id="ARBA00012344"/>
    </source>
</evidence>
<dbReference type="InterPro" id="IPR036568">
    <property type="entry name" value="GGCT-like_sf"/>
</dbReference>
<dbReference type="OrthoDB" id="1933483at2759"/>
<evidence type="ECO:0000256" key="4">
    <source>
        <dbReference type="ARBA" id="ARBA00048073"/>
    </source>
</evidence>
<evidence type="ECO:0000313" key="6">
    <source>
        <dbReference type="RefSeq" id="XP_008477754.1"/>
    </source>
</evidence>
<dbReference type="GO" id="GO:0005737">
    <property type="term" value="C:cytoplasm"/>
    <property type="evidence" value="ECO:0007669"/>
    <property type="project" value="TreeGrafter"/>
</dbReference>
<comment type="similarity">
    <text evidence="1">Belongs to the gamma-glutamylcyclotransferase family. ChaC subfamily.</text>
</comment>
<evidence type="ECO:0000256" key="1">
    <source>
        <dbReference type="ARBA" id="ARBA00009662"/>
    </source>
</evidence>
<dbReference type="GeneID" id="103514608"/>